<protein>
    <submittedName>
        <fullName evidence="2">Uncharacterized protein</fullName>
    </submittedName>
</protein>
<evidence type="ECO:0000313" key="2">
    <source>
        <dbReference type="EMBL" id="KAG8377487.1"/>
    </source>
</evidence>
<accession>A0AAV6XA17</accession>
<dbReference type="EMBL" id="WHWC01000008">
    <property type="protein sequence ID" value="KAG8377487.1"/>
    <property type="molecule type" value="Genomic_DNA"/>
</dbReference>
<feature type="compositionally biased region" description="Polar residues" evidence="1">
    <location>
        <begin position="9"/>
        <end position="19"/>
    </location>
</feature>
<feature type="region of interest" description="Disordered" evidence="1">
    <location>
        <begin position="72"/>
        <end position="104"/>
    </location>
</feature>
<gene>
    <name evidence="2" type="ORF">BUALT_Bualt08G0038000</name>
</gene>
<keyword evidence="3" id="KW-1185">Reference proteome</keyword>
<name>A0AAV6XA17_9LAMI</name>
<feature type="region of interest" description="Disordered" evidence="1">
    <location>
        <begin position="1"/>
        <end position="20"/>
    </location>
</feature>
<dbReference type="PANTHER" id="PTHR34663:SF11">
    <property type="entry name" value="DERMOKINE-LIKE"/>
    <property type="match status" value="1"/>
</dbReference>
<organism evidence="2 3">
    <name type="scientific">Buddleja alternifolia</name>
    <dbReference type="NCBI Taxonomy" id="168488"/>
    <lineage>
        <taxon>Eukaryota</taxon>
        <taxon>Viridiplantae</taxon>
        <taxon>Streptophyta</taxon>
        <taxon>Embryophyta</taxon>
        <taxon>Tracheophyta</taxon>
        <taxon>Spermatophyta</taxon>
        <taxon>Magnoliopsida</taxon>
        <taxon>eudicotyledons</taxon>
        <taxon>Gunneridae</taxon>
        <taxon>Pentapetalae</taxon>
        <taxon>asterids</taxon>
        <taxon>lamiids</taxon>
        <taxon>Lamiales</taxon>
        <taxon>Scrophulariaceae</taxon>
        <taxon>Buddlejeae</taxon>
        <taxon>Buddleja</taxon>
    </lineage>
</organism>
<evidence type="ECO:0000313" key="3">
    <source>
        <dbReference type="Proteomes" id="UP000826271"/>
    </source>
</evidence>
<dbReference type="AlphaFoldDB" id="A0AAV6XA17"/>
<proteinExistence type="predicted"/>
<dbReference type="Proteomes" id="UP000826271">
    <property type="component" value="Unassembled WGS sequence"/>
</dbReference>
<comment type="caution">
    <text evidence="2">The sequence shown here is derived from an EMBL/GenBank/DDBJ whole genome shotgun (WGS) entry which is preliminary data.</text>
</comment>
<evidence type="ECO:0000256" key="1">
    <source>
        <dbReference type="SAM" id="MobiDB-lite"/>
    </source>
</evidence>
<reference evidence="2" key="1">
    <citation type="submission" date="2019-10" db="EMBL/GenBank/DDBJ databases">
        <authorList>
            <person name="Zhang R."/>
            <person name="Pan Y."/>
            <person name="Wang J."/>
            <person name="Ma R."/>
            <person name="Yu S."/>
        </authorList>
    </citation>
    <scope>NUCLEOTIDE SEQUENCE</scope>
    <source>
        <strain evidence="2">LA-IB0</strain>
        <tissue evidence="2">Leaf</tissue>
    </source>
</reference>
<dbReference type="InterPro" id="IPR044700">
    <property type="entry name" value="PIP2/PIPL1"/>
</dbReference>
<dbReference type="GO" id="GO:0050793">
    <property type="term" value="P:regulation of developmental process"/>
    <property type="evidence" value="ECO:0007669"/>
    <property type="project" value="InterPro"/>
</dbReference>
<dbReference type="GO" id="GO:0045087">
    <property type="term" value="P:innate immune response"/>
    <property type="evidence" value="ECO:0007669"/>
    <property type="project" value="InterPro"/>
</dbReference>
<sequence length="104" mass="10831">MGLYPPQGPAQQHFASPVQQHALYAGSPNWAPVAPSSAAHSTRLLKPVKLQSSIDRDIMKILDNLYVEAIKNGGPSHGGEGHAETNALTLGGIKKSGPKPGTGN</sequence>
<dbReference type="PANTHER" id="PTHR34663">
    <property type="entry name" value="OS06G0637400 PROTEIN"/>
    <property type="match status" value="1"/>
</dbReference>